<feature type="region of interest" description="Disordered" evidence="5">
    <location>
        <begin position="402"/>
        <end position="490"/>
    </location>
</feature>
<dbReference type="Gene3D" id="2.60.120.260">
    <property type="entry name" value="Galactose-binding domain-like"/>
    <property type="match status" value="1"/>
</dbReference>
<feature type="compositionally biased region" description="Acidic residues" evidence="5">
    <location>
        <begin position="405"/>
        <end position="462"/>
    </location>
</feature>
<evidence type="ECO:0000256" key="3">
    <source>
        <dbReference type="ARBA" id="ARBA00023295"/>
    </source>
</evidence>
<organism evidence="7 8">
    <name type="scientific">Candidatus Acetatifactor stercoripullorum</name>
    <dbReference type="NCBI Taxonomy" id="2838414"/>
    <lineage>
        <taxon>Bacteria</taxon>
        <taxon>Bacillati</taxon>
        <taxon>Bacillota</taxon>
        <taxon>Clostridia</taxon>
        <taxon>Lachnospirales</taxon>
        <taxon>Lachnospiraceae</taxon>
        <taxon>Acetatifactor</taxon>
    </lineage>
</organism>
<feature type="compositionally biased region" description="Polar residues" evidence="5">
    <location>
        <begin position="463"/>
        <end position="482"/>
    </location>
</feature>
<dbReference type="InterPro" id="IPR011683">
    <property type="entry name" value="Glyco_hydro_53"/>
</dbReference>
<dbReference type="GO" id="GO:0045490">
    <property type="term" value="P:pectin catabolic process"/>
    <property type="evidence" value="ECO:0007669"/>
    <property type="project" value="TreeGrafter"/>
</dbReference>
<evidence type="ECO:0000256" key="2">
    <source>
        <dbReference type="ARBA" id="ARBA00022801"/>
    </source>
</evidence>
<dbReference type="EMBL" id="DXGH01000004">
    <property type="protein sequence ID" value="HIW80106.1"/>
    <property type="molecule type" value="Genomic_DNA"/>
</dbReference>
<sequence>YYPYWHGTISNLKSVLGNIAQTYGKKVMVAETSWCYTYEEGDGHENTIFEGKTGIDLPYEVSVQGQANEMRDVINAVSEIQGVGVFYWEPAWLPVQVYDEDAQDAEEILNRNKELWESYGSGWASSYSAEYDPDDAGVWYGGSAVDNQALFDFTGHPLETLKMFQYVKTGTNAPNVITTINNISLTAQMGQEVSLPETVEANYSHGDQIPVSVTWDQEKLEEALLAGVGTYEITGTVSADGETYQVKCTLTIEPANLLSNPGFEDADMSMWSIVDQGGSVGRKADSSNVRTGSYCLHFWDDEEISYTVEQEVVLDAGVYAFGGYLQGGDAGEEAVFALYAECEGETCTAQTQVNGWQNWQNPVVENIEIFEDGTTITVGISAKAQAQAWGAWDDLYLYQTKAGDSSEDTGDQEDTDTPEDTGDQEDTDTPEDTGDQEDADTPEDTGDQEDADTPENTGDQEDTGTSGETENQGGTGASQPSVQEGGAGNQRSTALDWEAVGNSVQERLAALEENTAVADVNMNFVSAEEVQVPAEVLSSIQGREITLAFHNGQGAAVSVRGMELTNSVLAGLGVQGTVNFKVVCDEENIPARLLQPEMAGTLSYRQFSVKNAGEINIPVNIHIAVGQKYAGKYANWYRLDERRQVLVYEGSYQVTRGGQAMFAIDRGGAYLLTVTDEKPDANGQG</sequence>
<reference evidence="7" key="1">
    <citation type="journal article" date="2021" name="PeerJ">
        <title>Extensive microbial diversity within the chicken gut microbiome revealed by metagenomics and culture.</title>
        <authorList>
            <person name="Gilroy R."/>
            <person name="Ravi A."/>
            <person name="Getino M."/>
            <person name="Pursley I."/>
            <person name="Horton D.L."/>
            <person name="Alikhan N.F."/>
            <person name="Baker D."/>
            <person name="Gharbi K."/>
            <person name="Hall N."/>
            <person name="Watson M."/>
            <person name="Adriaenssens E.M."/>
            <person name="Foster-Nyarko E."/>
            <person name="Jarju S."/>
            <person name="Secka A."/>
            <person name="Antonio M."/>
            <person name="Oren A."/>
            <person name="Chaudhuri R.R."/>
            <person name="La Ragione R."/>
            <person name="Hildebrand F."/>
            <person name="Pallen M.J."/>
        </authorList>
    </citation>
    <scope>NUCLEOTIDE SEQUENCE</scope>
    <source>
        <strain evidence="7">CHK195-6426</strain>
    </source>
</reference>
<protein>
    <recommendedName>
        <fullName evidence="4">Arabinogalactan endo-beta-1,4-galactanase</fullName>
        <ecNumber evidence="4">3.2.1.89</ecNumber>
    </recommendedName>
</protein>
<evidence type="ECO:0000259" key="6">
    <source>
        <dbReference type="Pfam" id="PF07532"/>
    </source>
</evidence>
<dbReference type="PANTHER" id="PTHR34983">
    <property type="entry name" value="ARABINOGALACTAN ENDO-BETA-1,4-GALACTANASE A"/>
    <property type="match status" value="1"/>
</dbReference>
<dbReference type="Gene3D" id="3.20.20.80">
    <property type="entry name" value="Glycosidases"/>
    <property type="match status" value="1"/>
</dbReference>
<proteinExistence type="inferred from homology"/>
<evidence type="ECO:0000256" key="5">
    <source>
        <dbReference type="SAM" id="MobiDB-lite"/>
    </source>
</evidence>
<gene>
    <name evidence="7" type="ORF">H9742_01030</name>
</gene>
<dbReference type="GO" id="GO:0031218">
    <property type="term" value="F:arabinogalactan endo-1,4-beta-galactosidase activity"/>
    <property type="evidence" value="ECO:0007669"/>
    <property type="project" value="UniProtKB-EC"/>
</dbReference>
<evidence type="ECO:0000256" key="4">
    <source>
        <dbReference type="RuleBase" id="RU361192"/>
    </source>
</evidence>
<reference evidence="7" key="2">
    <citation type="submission" date="2021-04" db="EMBL/GenBank/DDBJ databases">
        <authorList>
            <person name="Gilroy R."/>
        </authorList>
    </citation>
    <scope>NUCLEOTIDE SEQUENCE</scope>
    <source>
        <strain evidence="7">CHK195-6426</strain>
    </source>
</reference>
<dbReference type="Proteomes" id="UP000824265">
    <property type="component" value="Unassembled WGS sequence"/>
</dbReference>
<dbReference type="InterPro" id="IPR011081">
    <property type="entry name" value="Big_4"/>
</dbReference>
<feature type="non-terminal residue" evidence="7">
    <location>
        <position position="1"/>
    </location>
</feature>
<dbReference type="SUPFAM" id="SSF51445">
    <property type="entry name" value="(Trans)glycosidases"/>
    <property type="match status" value="1"/>
</dbReference>
<keyword evidence="3 4" id="KW-0326">Glycosidase</keyword>
<dbReference type="Pfam" id="PF07745">
    <property type="entry name" value="Glyco_hydro_53"/>
    <property type="match status" value="1"/>
</dbReference>
<evidence type="ECO:0000313" key="7">
    <source>
        <dbReference type="EMBL" id="HIW80106.1"/>
    </source>
</evidence>
<comment type="caution">
    <text evidence="7">The sequence shown here is derived from an EMBL/GenBank/DDBJ whole genome shotgun (WGS) entry which is preliminary data.</text>
</comment>
<dbReference type="InterPro" id="IPR017853">
    <property type="entry name" value="GH"/>
</dbReference>
<comment type="similarity">
    <text evidence="1 4">Belongs to the glycosyl hydrolase 53 family.</text>
</comment>
<evidence type="ECO:0000313" key="8">
    <source>
        <dbReference type="Proteomes" id="UP000824265"/>
    </source>
</evidence>
<dbReference type="EC" id="3.2.1.89" evidence="4"/>
<comment type="catalytic activity">
    <reaction evidence="4">
        <text>The enzyme specifically hydrolyzes (1-&gt;4)-beta-D-galactosidic linkages in type I arabinogalactans.</text>
        <dbReference type="EC" id="3.2.1.89"/>
    </reaction>
</comment>
<accession>A0A9D1R1S4</accession>
<dbReference type="PANTHER" id="PTHR34983:SF2">
    <property type="entry name" value="ENDO-BETA-1,4-GALACTANASE"/>
    <property type="match status" value="1"/>
</dbReference>
<dbReference type="GO" id="GO:0015926">
    <property type="term" value="F:glucosidase activity"/>
    <property type="evidence" value="ECO:0007669"/>
    <property type="project" value="InterPro"/>
</dbReference>
<feature type="domain" description="Bacterial Ig-like" evidence="6">
    <location>
        <begin position="180"/>
        <end position="238"/>
    </location>
</feature>
<name>A0A9D1R1S4_9FIRM</name>
<keyword evidence="2 4" id="KW-0378">Hydrolase</keyword>
<dbReference type="Pfam" id="PF07532">
    <property type="entry name" value="Big_4"/>
    <property type="match status" value="1"/>
</dbReference>
<evidence type="ECO:0000256" key="1">
    <source>
        <dbReference type="ARBA" id="ARBA00010687"/>
    </source>
</evidence>
<dbReference type="AlphaFoldDB" id="A0A9D1R1S4"/>